<evidence type="ECO:0000256" key="5">
    <source>
        <dbReference type="ARBA" id="ARBA00022801"/>
    </source>
</evidence>
<evidence type="ECO:0000256" key="6">
    <source>
        <dbReference type="ARBA" id="ARBA00024207"/>
    </source>
</evidence>
<gene>
    <name evidence="7" type="ORF">US50_C0004G0020</name>
</gene>
<dbReference type="GO" id="GO:0110001">
    <property type="term" value="C:toxin-antitoxin complex"/>
    <property type="evidence" value="ECO:0007669"/>
    <property type="project" value="InterPro"/>
</dbReference>
<dbReference type="PANTHER" id="PTHR34139:SF1">
    <property type="entry name" value="RNASE MJ1380-RELATED"/>
    <property type="match status" value="1"/>
</dbReference>
<evidence type="ECO:0000256" key="4">
    <source>
        <dbReference type="ARBA" id="ARBA00022741"/>
    </source>
</evidence>
<reference evidence="7 8" key="1">
    <citation type="journal article" date="2015" name="Nature">
        <title>rRNA introns, odd ribosomes, and small enigmatic genomes across a large radiation of phyla.</title>
        <authorList>
            <person name="Brown C.T."/>
            <person name="Hug L.A."/>
            <person name="Thomas B.C."/>
            <person name="Sharon I."/>
            <person name="Castelle C.J."/>
            <person name="Singh A."/>
            <person name="Wilkins M.J."/>
            <person name="Williams K.H."/>
            <person name="Banfield J.F."/>
        </authorList>
    </citation>
    <scope>NUCLEOTIDE SEQUENCE [LARGE SCALE GENOMIC DNA]</scope>
</reference>
<sequence length="108" mass="12831">MDKDKTYIFHILDEIENIEKFLNNVSFESFIDDLKTAKAVERSLEIIGEAAKNLSDKFKKETEIVPWRDVGGLRDKIIHHYFDVDYKTVWDIIQNDLPKLKEILLKYK</sequence>
<dbReference type="Pfam" id="PF01934">
    <property type="entry name" value="HepT-like"/>
    <property type="match status" value="1"/>
</dbReference>
<evidence type="ECO:0000256" key="1">
    <source>
        <dbReference type="ARBA" id="ARBA00022553"/>
    </source>
</evidence>
<dbReference type="Proteomes" id="UP000033876">
    <property type="component" value="Unassembled WGS sequence"/>
</dbReference>
<evidence type="ECO:0008006" key="9">
    <source>
        <dbReference type="Google" id="ProtNLM"/>
    </source>
</evidence>
<keyword evidence="4" id="KW-0547">Nucleotide-binding</keyword>
<dbReference type="PANTHER" id="PTHR34139">
    <property type="entry name" value="UPF0331 PROTEIN MJ0127"/>
    <property type="match status" value="1"/>
</dbReference>
<proteinExistence type="inferred from homology"/>
<protein>
    <recommendedName>
        <fullName evidence="9">DUF86 domain-containing protein</fullName>
    </recommendedName>
</protein>
<keyword evidence="3" id="KW-0540">Nuclease</keyword>
<dbReference type="EMBL" id="LBTF01000004">
    <property type="protein sequence ID" value="KKQ35831.1"/>
    <property type="molecule type" value="Genomic_DNA"/>
</dbReference>
<name>A0A0G0K5B6_9BACT</name>
<evidence type="ECO:0000256" key="3">
    <source>
        <dbReference type="ARBA" id="ARBA00022722"/>
    </source>
</evidence>
<comment type="similarity">
    <text evidence="6">Belongs to the HepT RNase toxin family.</text>
</comment>
<dbReference type="InterPro" id="IPR037038">
    <property type="entry name" value="HepT-like_sf"/>
</dbReference>
<keyword evidence="1" id="KW-0597">Phosphoprotein</keyword>
<evidence type="ECO:0000256" key="2">
    <source>
        <dbReference type="ARBA" id="ARBA00022649"/>
    </source>
</evidence>
<keyword evidence="2" id="KW-1277">Toxin-antitoxin system</keyword>
<dbReference type="GO" id="GO:0016787">
    <property type="term" value="F:hydrolase activity"/>
    <property type="evidence" value="ECO:0007669"/>
    <property type="project" value="UniProtKB-KW"/>
</dbReference>
<dbReference type="PATRIC" id="fig|1618742.3.peg.121"/>
<dbReference type="InterPro" id="IPR051813">
    <property type="entry name" value="HepT_RNase_toxin"/>
</dbReference>
<evidence type="ECO:0000313" key="7">
    <source>
        <dbReference type="EMBL" id="KKQ35831.1"/>
    </source>
</evidence>
<keyword evidence="5" id="KW-0378">Hydrolase</keyword>
<organism evidence="7 8">
    <name type="scientific">Candidatus Nomurabacteria bacterium GW2011_GWB1_37_5</name>
    <dbReference type="NCBI Taxonomy" id="1618742"/>
    <lineage>
        <taxon>Bacteria</taxon>
        <taxon>Candidatus Nomuraibacteriota</taxon>
    </lineage>
</organism>
<dbReference type="AlphaFoldDB" id="A0A0G0K5B6"/>
<accession>A0A0G0K5B6</accession>
<comment type="caution">
    <text evidence="7">The sequence shown here is derived from an EMBL/GenBank/DDBJ whole genome shotgun (WGS) entry which is preliminary data.</text>
</comment>
<dbReference type="Gene3D" id="1.20.120.580">
    <property type="entry name" value="bsu32300-like"/>
    <property type="match status" value="1"/>
</dbReference>
<dbReference type="GO" id="GO:0000166">
    <property type="term" value="F:nucleotide binding"/>
    <property type="evidence" value="ECO:0007669"/>
    <property type="project" value="UniProtKB-KW"/>
</dbReference>
<evidence type="ECO:0000313" key="8">
    <source>
        <dbReference type="Proteomes" id="UP000033876"/>
    </source>
</evidence>
<dbReference type="InterPro" id="IPR008201">
    <property type="entry name" value="HepT-like"/>
</dbReference>
<dbReference type="GO" id="GO:0004540">
    <property type="term" value="F:RNA nuclease activity"/>
    <property type="evidence" value="ECO:0007669"/>
    <property type="project" value="InterPro"/>
</dbReference>